<sequence length="244" mass="26631">AIKRHLRGAGQGEAEFVKELDVLAQLRDPRLVHLLAYAADEHERVLVLELMRGGSLQDRLACTGFDGRDVAPLPWNHRLRIALDTSAALYYLHAQPRANDVAFIHGDVKSANVLLDDAGHAKLADFGLARKVATPRGADRTLTLAGSHGYMDPHYSATTTPRPQVYAFGVVLMELVTGLDARGLVDRVMAAERETDIFDAKLEPSPEALERAVDVLEIAHRCVQSVPGDRPAMDAVCDLLSEAE</sequence>
<dbReference type="SMART" id="SM00220">
    <property type="entry name" value="S_TKc"/>
    <property type="match status" value="1"/>
</dbReference>
<dbReference type="InterPro" id="IPR001245">
    <property type="entry name" value="Ser-Thr/Tyr_kinase_cat_dom"/>
</dbReference>
<feature type="non-terminal residue" evidence="4">
    <location>
        <position position="244"/>
    </location>
</feature>
<accession>F0YFP2</accession>
<dbReference type="GO" id="GO:0005524">
    <property type="term" value="F:ATP binding"/>
    <property type="evidence" value="ECO:0007669"/>
    <property type="project" value="UniProtKB-KW"/>
</dbReference>
<dbReference type="PANTHER" id="PTHR27001">
    <property type="entry name" value="OS01G0253100 PROTEIN"/>
    <property type="match status" value="1"/>
</dbReference>
<reference evidence="4 5" key="1">
    <citation type="journal article" date="2011" name="Proc. Natl. Acad. Sci. U.S.A.">
        <title>Niche of harmful alga Aureococcus anophagefferens revealed through ecogenomics.</title>
        <authorList>
            <person name="Gobler C.J."/>
            <person name="Berry D.L."/>
            <person name="Dyhrman S.T."/>
            <person name="Wilhelm S.W."/>
            <person name="Salamov A."/>
            <person name="Lobanov A.V."/>
            <person name="Zhang Y."/>
            <person name="Collier J.L."/>
            <person name="Wurch L.L."/>
            <person name="Kustka A.B."/>
            <person name="Dill B.D."/>
            <person name="Shah M."/>
            <person name="VerBerkmoes N.C."/>
            <person name="Kuo A."/>
            <person name="Terry A."/>
            <person name="Pangilinan J."/>
            <person name="Lindquist E.A."/>
            <person name="Lucas S."/>
            <person name="Paulsen I.T."/>
            <person name="Hattenrath-Lehmann T.K."/>
            <person name="Talmage S.C."/>
            <person name="Walker E.A."/>
            <person name="Koch F."/>
            <person name="Burson A.M."/>
            <person name="Marcoval M.A."/>
            <person name="Tang Y.Z."/>
            <person name="Lecleir G.R."/>
            <person name="Coyne K.J."/>
            <person name="Berg G.M."/>
            <person name="Bertrand E.M."/>
            <person name="Saito M.A."/>
            <person name="Gladyshev V.N."/>
            <person name="Grigoriev I.V."/>
        </authorList>
    </citation>
    <scope>NUCLEOTIDE SEQUENCE [LARGE SCALE GENOMIC DNA]</scope>
    <source>
        <strain evidence="5">CCMP 1984</strain>
    </source>
</reference>
<evidence type="ECO:0000256" key="2">
    <source>
        <dbReference type="ARBA" id="ARBA00022840"/>
    </source>
</evidence>
<dbReference type="KEGG" id="aaf:AURANDRAFT_4760"/>
<evidence type="ECO:0000313" key="4">
    <source>
        <dbReference type="EMBL" id="EGB05964.1"/>
    </source>
</evidence>
<dbReference type="Pfam" id="PF07714">
    <property type="entry name" value="PK_Tyr_Ser-Thr"/>
    <property type="match status" value="1"/>
</dbReference>
<evidence type="ECO:0000256" key="1">
    <source>
        <dbReference type="ARBA" id="ARBA00022741"/>
    </source>
</evidence>
<keyword evidence="2" id="KW-0067">ATP-binding</keyword>
<dbReference type="OrthoDB" id="206587at2759"/>
<dbReference type="OMA" id="RTFEYEM"/>
<dbReference type="GO" id="GO:0005886">
    <property type="term" value="C:plasma membrane"/>
    <property type="evidence" value="ECO:0007669"/>
    <property type="project" value="TreeGrafter"/>
</dbReference>
<dbReference type="GeneID" id="20222078"/>
<gene>
    <name evidence="4" type="ORF">AURANDRAFT_4760</name>
</gene>
<dbReference type="InParanoid" id="F0YFP2"/>
<dbReference type="SUPFAM" id="SSF56112">
    <property type="entry name" value="Protein kinase-like (PK-like)"/>
    <property type="match status" value="1"/>
</dbReference>
<keyword evidence="1" id="KW-0547">Nucleotide-binding</keyword>
<proteinExistence type="predicted"/>
<dbReference type="InterPro" id="IPR000719">
    <property type="entry name" value="Prot_kinase_dom"/>
</dbReference>
<dbReference type="PROSITE" id="PS00108">
    <property type="entry name" value="PROTEIN_KINASE_ST"/>
    <property type="match status" value="1"/>
</dbReference>
<dbReference type="GO" id="GO:0004672">
    <property type="term" value="F:protein kinase activity"/>
    <property type="evidence" value="ECO:0007669"/>
    <property type="project" value="InterPro"/>
</dbReference>
<feature type="domain" description="Protein kinase" evidence="3">
    <location>
        <begin position="1"/>
        <end position="244"/>
    </location>
</feature>
<dbReference type="EMBL" id="GL833137">
    <property type="protein sequence ID" value="EGB05964.1"/>
    <property type="molecule type" value="Genomic_DNA"/>
</dbReference>
<dbReference type="PIRSF" id="PIRSF000654">
    <property type="entry name" value="Integrin-linked_kinase"/>
    <property type="match status" value="1"/>
</dbReference>
<dbReference type="AlphaFoldDB" id="F0YFP2"/>
<protein>
    <recommendedName>
        <fullName evidence="3">Protein kinase domain-containing protein</fullName>
    </recommendedName>
</protein>
<organism evidence="5">
    <name type="scientific">Aureococcus anophagefferens</name>
    <name type="common">Harmful bloom alga</name>
    <dbReference type="NCBI Taxonomy" id="44056"/>
    <lineage>
        <taxon>Eukaryota</taxon>
        <taxon>Sar</taxon>
        <taxon>Stramenopiles</taxon>
        <taxon>Ochrophyta</taxon>
        <taxon>Pelagophyceae</taxon>
        <taxon>Pelagomonadales</taxon>
        <taxon>Pelagomonadaceae</taxon>
        <taxon>Aureococcus</taxon>
    </lineage>
</organism>
<dbReference type="InterPro" id="IPR008271">
    <property type="entry name" value="Ser/Thr_kinase_AS"/>
</dbReference>
<dbReference type="Gene3D" id="1.10.510.10">
    <property type="entry name" value="Transferase(Phosphotransferase) domain 1"/>
    <property type="match status" value="1"/>
</dbReference>
<dbReference type="RefSeq" id="XP_009039215.1">
    <property type="nucleotide sequence ID" value="XM_009040967.1"/>
</dbReference>
<dbReference type="PANTHER" id="PTHR27001:SF931">
    <property type="entry name" value="OS11G0664100 PROTEIN"/>
    <property type="match status" value="1"/>
</dbReference>
<evidence type="ECO:0000259" key="3">
    <source>
        <dbReference type="PROSITE" id="PS50011"/>
    </source>
</evidence>
<dbReference type="InterPro" id="IPR011009">
    <property type="entry name" value="Kinase-like_dom_sf"/>
</dbReference>
<feature type="non-terminal residue" evidence="4">
    <location>
        <position position="1"/>
    </location>
</feature>
<name>F0YFP2_AURAN</name>
<dbReference type="eggNOG" id="KOG1187">
    <property type="taxonomic scope" value="Eukaryota"/>
</dbReference>
<keyword evidence="5" id="KW-1185">Reference proteome</keyword>
<dbReference type="PROSITE" id="PS50011">
    <property type="entry name" value="PROTEIN_KINASE_DOM"/>
    <property type="match status" value="1"/>
</dbReference>
<evidence type="ECO:0000313" key="5">
    <source>
        <dbReference type="Proteomes" id="UP000002729"/>
    </source>
</evidence>
<dbReference type="Proteomes" id="UP000002729">
    <property type="component" value="Unassembled WGS sequence"/>
</dbReference>